<feature type="region of interest" description="Disordered" evidence="1">
    <location>
        <begin position="1"/>
        <end position="52"/>
    </location>
</feature>
<keyword evidence="2" id="KW-0812">Transmembrane</keyword>
<dbReference type="AlphaFoldDB" id="A0AAD6YBT2"/>
<organism evidence="3 4">
    <name type="scientific">Mycena pura</name>
    <dbReference type="NCBI Taxonomy" id="153505"/>
    <lineage>
        <taxon>Eukaryota</taxon>
        <taxon>Fungi</taxon>
        <taxon>Dikarya</taxon>
        <taxon>Basidiomycota</taxon>
        <taxon>Agaricomycotina</taxon>
        <taxon>Agaricomycetes</taxon>
        <taxon>Agaricomycetidae</taxon>
        <taxon>Agaricales</taxon>
        <taxon>Marasmiineae</taxon>
        <taxon>Mycenaceae</taxon>
        <taxon>Mycena</taxon>
    </lineage>
</organism>
<feature type="compositionally biased region" description="Basic and acidic residues" evidence="1">
    <location>
        <begin position="20"/>
        <end position="35"/>
    </location>
</feature>
<feature type="transmembrane region" description="Helical" evidence="2">
    <location>
        <begin position="485"/>
        <end position="507"/>
    </location>
</feature>
<dbReference type="Pfam" id="PF11915">
    <property type="entry name" value="DUF3433"/>
    <property type="match status" value="1"/>
</dbReference>
<keyword evidence="4" id="KW-1185">Reference proteome</keyword>
<feature type="transmembrane region" description="Helical" evidence="2">
    <location>
        <begin position="58"/>
        <end position="81"/>
    </location>
</feature>
<evidence type="ECO:0000256" key="2">
    <source>
        <dbReference type="SAM" id="Phobius"/>
    </source>
</evidence>
<keyword evidence="2" id="KW-0472">Membrane</keyword>
<reference evidence="3" key="1">
    <citation type="submission" date="2023-03" db="EMBL/GenBank/DDBJ databases">
        <title>Massive genome expansion in bonnet fungi (Mycena s.s.) driven by repeated elements and novel gene families across ecological guilds.</title>
        <authorList>
            <consortium name="Lawrence Berkeley National Laboratory"/>
            <person name="Harder C.B."/>
            <person name="Miyauchi S."/>
            <person name="Viragh M."/>
            <person name="Kuo A."/>
            <person name="Thoen E."/>
            <person name="Andreopoulos B."/>
            <person name="Lu D."/>
            <person name="Skrede I."/>
            <person name="Drula E."/>
            <person name="Henrissat B."/>
            <person name="Morin E."/>
            <person name="Kohler A."/>
            <person name="Barry K."/>
            <person name="LaButti K."/>
            <person name="Morin E."/>
            <person name="Salamov A."/>
            <person name="Lipzen A."/>
            <person name="Mereny Z."/>
            <person name="Hegedus B."/>
            <person name="Baldrian P."/>
            <person name="Stursova M."/>
            <person name="Weitz H."/>
            <person name="Taylor A."/>
            <person name="Grigoriev I.V."/>
            <person name="Nagy L.G."/>
            <person name="Martin F."/>
            <person name="Kauserud H."/>
        </authorList>
    </citation>
    <scope>NUCLEOTIDE SEQUENCE</scope>
    <source>
        <strain evidence="3">9144</strain>
    </source>
</reference>
<feature type="transmembrane region" description="Helical" evidence="2">
    <location>
        <begin position="158"/>
        <end position="175"/>
    </location>
</feature>
<feature type="transmembrane region" description="Helical" evidence="2">
    <location>
        <begin position="101"/>
        <end position="122"/>
    </location>
</feature>
<evidence type="ECO:0000313" key="3">
    <source>
        <dbReference type="EMBL" id="KAJ7207923.1"/>
    </source>
</evidence>
<dbReference type="EMBL" id="JARJCW010000035">
    <property type="protein sequence ID" value="KAJ7207923.1"/>
    <property type="molecule type" value="Genomic_DNA"/>
</dbReference>
<proteinExistence type="predicted"/>
<evidence type="ECO:0000313" key="4">
    <source>
        <dbReference type="Proteomes" id="UP001219525"/>
    </source>
</evidence>
<gene>
    <name evidence="3" type="ORF">GGX14DRAFT_454832</name>
</gene>
<dbReference type="InterPro" id="IPR021840">
    <property type="entry name" value="DUF3433"/>
</dbReference>
<dbReference type="Proteomes" id="UP001219525">
    <property type="component" value="Unassembled WGS sequence"/>
</dbReference>
<comment type="caution">
    <text evidence="3">The sequence shown here is derived from an EMBL/GenBank/DDBJ whole genome shotgun (WGS) entry which is preliminary data.</text>
</comment>
<evidence type="ECO:0000256" key="1">
    <source>
        <dbReference type="SAM" id="MobiDB-lite"/>
    </source>
</evidence>
<feature type="compositionally biased region" description="Polar residues" evidence="1">
    <location>
        <begin position="1"/>
        <end position="19"/>
    </location>
</feature>
<dbReference type="PANTHER" id="PTHR37544:SF3">
    <property type="entry name" value="SPRAY"/>
    <property type="match status" value="1"/>
</dbReference>
<accession>A0AAD6YBT2</accession>
<name>A0AAD6YBT2_9AGAR</name>
<sequence>MSATTSILPSRVGSPTTPFSHDEAPTSSKTFRDTTHLIPTPPAQSTGKRPKKYDPTDFGLPAVIGIPLVMLSLGIALEFAIEISSKNGGFAVPARNVLSIFSTQFLLAFFPGLFVIPVGILWREVDWMLRRYQPYIVMSRGNARAEESVLLDYYKHRVIFWSSMLALSTYLYQPLAGSIFQLQMRNKIDYVQAQSIRSLGLDPSVSQLNAFAAAAGFVQAAVFNDLEDPPFIKGGWSMAEFVFPTNTGLNGSMTVNTTGIRSISNCSNPAAPPLVNTVGLTSGVISSRSIDGCTANVTFDPSISDQQYGVAVGCGPNASPEITFAPVVFWFLKNQTDGAPEVRTIFCEPSMELYDVSAAADLGSGQLTGVNITNDYTSANNVSGPPINGIPYNGVIFENSTNPFIQARAAAAHVGVPGAIFRAALQNPKGLQSIFDLPNGFLDLTSTIYTRHLAVAAKSIYFVNHNTTLPAVQESLVLRLWIDPLPAHVLAFSLLASGFLGVFLHLINRRQRRALYLTAPPGTLAATLALAARSGFGELLLPYDDFATLDKKLDGLRFRLDKRTGAIVADPYDSADDEPFREPDDAKMSLLGNRRLAQEMALAVAEGRRKMPYDK</sequence>
<protein>
    <submittedName>
        <fullName evidence="3">Uncharacterized protein</fullName>
    </submittedName>
</protein>
<dbReference type="PANTHER" id="PTHR37544">
    <property type="entry name" value="SPRAY-RELATED"/>
    <property type="match status" value="1"/>
</dbReference>
<keyword evidence="2" id="KW-1133">Transmembrane helix</keyword>